<feature type="domain" description="Quercetin 2,3-dioxygenase C-terminal cupin" evidence="5">
    <location>
        <begin position="146"/>
        <end position="231"/>
    </location>
</feature>
<dbReference type="EMBL" id="JAOVZO020000017">
    <property type="protein sequence ID" value="MDC8013334.1"/>
    <property type="molecule type" value="Genomic_DNA"/>
</dbReference>
<dbReference type="PIRSF" id="PIRSF006232">
    <property type="entry name" value="Pirin"/>
    <property type="match status" value="1"/>
</dbReference>
<gene>
    <name evidence="6" type="ORF">OD750_012365</name>
</gene>
<dbReference type="InterPro" id="IPR041602">
    <property type="entry name" value="Quercetinase_C"/>
</dbReference>
<dbReference type="InterPro" id="IPR012093">
    <property type="entry name" value="Pirin"/>
</dbReference>
<evidence type="ECO:0000256" key="3">
    <source>
        <dbReference type="RuleBase" id="RU003457"/>
    </source>
</evidence>
<dbReference type="Pfam" id="PF17954">
    <property type="entry name" value="Pirin_C_2"/>
    <property type="match status" value="1"/>
</dbReference>
<feature type="domain" description="Pirin N-terminal" evidence="4">
    <location>
        <begin position="12"/>
        <end position="119"/>
    </location>
</feature>
<protein>
    <submittedName>
        <fullName evidence="6">Pirin family protein</fullName>
    </submittedName>
</protein>
<sequence>MQTPIFADERGRSASDWLDSRHTFSFGQYYDPRRMGYGPLRVINDDRVAPGGGFATHGHANMEILTWVIDGALAHRDSLGTGSTIRPGDLQRMSAGSGIRHSEFNASQTQPVHFLQIWIQPDRVNGKPSYAQQSFDAASRDGRWCLIASRDGADGSVAVLQDLKLYAADLQAGVRLDRTLDPARGYWLQVVSGAVAAGERTLGAGDALALDGERALNLAASAASQVLLFDLPAVA</sequence>
<keyword evidence="2" id="KW-0408">Iron</keyword>
<feature type="binding site" evidence="2">
    <location>
        <position position="57"/>
    </location>
    <ligand>
        <name>Fe cation</name>
        <dbReference type="ChEBI" id="CHEBI:24875"/>
    </ligand>
</feature>
<evidence type="ECO:0000256" key="2">
    <source>
        <dbReference type="PIRSR" id="PIRSR006232-1"/>
    </source>
</evidence>
<dbReference type="PANTHER" id="PTHR43212">
    <property type="entry name" value="QUERCETIN 2,3-DIOXYGENASE"/>
    <property type="match status" value="1"/>
</dbReference>
<dbReference type="InterPro" id="IPR014710">
    <property type="entry name" value="RmlC-like_jellyroll"/>
</dbReference>
<feature type="binding site" evidence="2">
    <location>
        <position position="103"/>
    </location>
    <ligand>
        <name>Fe cation</name>
        <dbReference type="ChEBI" id="CHEBI:24875"/>
    </ligand>
</feature>
<dbReference type="Proteomes" id="UP001139971">
    <property type="component" value="Unassembled WGS sequence"/>
</dbReference>
<organism evidence="6 7">
    <name type="scientific">Tahibacter soli</name>
    <dbReference type="NCBI Taxonomy" id="2983605"/>
    <lineage>
        <taxon>Bacteria</taxon>
        <taxon>Pseudomonadati</taxon>
        <taxon>Pseudomonadota</taxon>
        <taxon>Gammaproteobacteria</taxon>
        <taxon>Lysobacterales</taxon>
        <taxon>Rhodanobacteraceae</taxon>
        <taxon>Tahibacter</taxon>
    </lineage>
</organism>
<evidence type="ECO:0000256" key="1">
    <source>
        <dbReference type="ARBA" id="ARBA00008416"/>
    </source>
</evidence>
<dbReference type="Gene3D" id="2.60.120.10">
    <property type="entry name" value="Jelly Rolls"/>
    <property type="match status" value="2"/>
</dbReference>
<dbReference type="SUPFAM" id="SSF51182">
    <property type="entry name" value="RmlC-like cupins"/>
    <property type="match status" value="1"/>
</dbReference>
<evidence type="ECO:0000313" key="6">
    <source>
        <dbReference type="EMBL" id="MDC8013334.1"/>
    </source>
</evidence>
<dbReference type="Pfam" id="PF02678">
    <property type="entry name" value="Pirin"/>
    <property type="match status" value="1"/>
</dbReference>
<dbReference type="AlphaFoldDB" id="A0A9X4BKL4"/>
<proteinExistence type="inferred from homology"/>
<feature type="binding site" evidence="2">
    <location>
        <position position="101"/>
    </location>
    <ligand>
        <name>Fe cation</name>
        <dbReference type="ChEBI" id="CHEBI:24875"/>
    </ligand>
</feature>
<evidence type="ECO:0000259" key="5">
    <source>
        <dbReference type="Pfam" id="PF17954"/>
    </source>
</evidence>
<keyword evidence="7" id="KW-1185">Reference proteome</keyword>
<keyword evidence="2" id="KW-0479">Metal-binding</keyword>
<dbReference type="InterPro" id="IPR011051">
    <property type="entry name" value="RmlC_Cupin_sf"/>
</dbReference>
<evidence type="ECO:0000259" key="4">
    <source>
        <dbReference type="Pfam" id="PF02678"/>
    </source>
</evidence>
<comment type="caution">
    <text evidence="6">The sequence shown here is derived from an EMBL/GenBank/DDBJ whole genome shotgun (WGS) entry which is preliminary data.</text>
</comment>
<dbReference type="GO" id="GO:0046872">
    <property type="term" value="F:metal ion binding"/>
    <property type="evidence" value="ECO:0007669"/>
    <property type="project" value="UniProtKB-KW"/>
</dbReference>
<dbReference type="InterPro" id="IPR003829">
    <property type="entry name" value="Pirin_N_dom"/>
</dbReference>
<dbReference type="CDD" id="cd02910">
    <property type="entry name" value="cupin_Yhhw_N"/>
    <property type="match status" value="1"/>
</dbReference>
<dbReference type="RefSeq" id="WP_263545543.1">
    <property type="nucleotide sequence ID" value="NZ_JAOVZO020000017.1"/>
</dbReference>
<comment type="cofactor">
    <cofactor evidence="2">
        <name>Fe cation</name>
        <dbReference type="ChEBI" id="CHEBI:24875"/>
    </cofactor>
    <text evidence="2">Binds 1 Fe cation per subunit.</text>
</comment>
<accession>A0A9X4BKL4</accession>
<feature type="binding site" evidence="2">
    <location>
        <position position="59"/>
    </location>
    <ligand>
        <name>Fe cation</name>
        <dbReference type="ChEBI" id="CHEBI:24875"/>
    </ligand>
</feature>
<reference evidence="6" key="1">
    <citation type="submission" date="2023-02" db="EMBL/GenBank/DDBJ databases">
        <title>Tahibacter soli sp. nov. isolated from soil.</title>
        <authorList>
            <person name="Baek J.H."/>
            <person name="Lee J.K."/>
            <person name="Choi D.G."/>
            <person name="Jeon C.O."/>
        </authorList>
    </citation>
    <scope>NUCLEOTIDE SEQUENCE</scope>
    <source>
        <strain evidence="6">BL</strain>
    </source>
</reference>
<comment type="similarity">
    <text evidence="1 3">Belongs to the pirin family.</text>
</comment>
<name>A0A9X4BKL4_9GAMM</name>
<evidence type="ECO:0000313" key="7">
    <source>
        <dbReference type="Proteomes" id="UP001139971"/>
    </source>
</evidence>
<dbReference type="PANTHER" id="PTHR43212:SF3">
    <property type="entry name" value="QUERCETIN 2,3-DIOXYGENASE"/>
    <property type="match status" value="1"/>
</dbReference>